<dbReference type="CDD" id="cd11642">
    <property type="entry name" value="SUMT"/>
    <property type="match status" value="1"/>
</dbReference>
<dbReference type="GO" id="GO:0019354">
    <property type="term" value="P:siroheme biosynthetic process"/>
    <property type="evidence" value="ECO:0007669"/>
    <property type="project" value="UniProtKB-UniPathway"/>
</dbReference>
<evidence type="ECO:0000256" key="3">
    <source>
        <dbReference type="ARBA" id="ARBA00022603"/>
    </source>
</evidence>
<dbReference type="InterPro" id="IPR000878">
    <property type="entry name" value="4pyrrol_Mease"/>
</dbReference>
<dbReference type="Gene3D" id="3.40.1010.10">
    <property type="entry name" value="Cobalt-precorrin-4 Transmethylase, Domain 1"/>
    <property type="match status" value="1"/>
</dbReference>
<evidence type="ECO:0000313" key="10">
    <source>
        <dbReference type="EMBL" id="OBP68847.1"/>
    </source>
</evidence>
<evidence type="ECO:0000256" key="4">
    <source>
        <dbReference type="ARBA" id="ARBA00022679"/>
    </source>
</evidence>
<dbReference type="EMBL" id="LZTJ01000035">
    <property type="protein sequence ID" value="OBP68847.1"/>
    <property type="molecule type" value="Genomic_DNA"/>
</dbReference>
<comment type="caution">
    <text evidence="10">The sequence shown here is derived from an EMBL/GenBank/DDBJ whole genome shotgun (WGS) entry which is preliminary data.</text>
</comment>
<dbReference type="SUPFAM" id="SSF53790">
    <property type="entry name" value="Tetrapyrrole methylase"/>
    <property type="match status" value="1"/>
</dbReference>
<dbReference type="PANTHER" id="PTHR45790">
    <property type="entry name" value="SIROHEME SYNTHASE-RELATED"/>
    <property type="match status" value="1"/>
</dbReference>
<dbReference type="GO" id="GO:0032259">
    <property type="term" value="P:methylation"/>
    <property type="evidence" value="ECO:0007669"/>
    <property type="project" value="UniProtKB-KW"/>
</dbReference>
<feature type="domain" description="Tetrapyrrole methylase" evidence="9">
    <location>
        <begin position="33"/>
        <end position="241"/>
    </location>
</feature>
<dbReference type="GeneID" id="66683467"/>
<dbReference type="OrthoDB" id="9815856at2"/>
<comment type="pathway">
    <text evidence="7">Porphyrin-containing compound metabolism; siroheme biosynthesis; precorrin-2 from uroporphyrinogen III: step 1/1.</text>
</comment>
<dbReference type="RefSeq" id="WP_032930731.1">
    <property type="nucleotide sequence ID" value="NZ_LZTH01000048.1"/>
</dbReference>
<name>A0A1A5JDY9_RHILI</name>
<protein>
    <recommendedName>
        <fullName evidence="2">uroporphyrinogen-III C-methyltransferase</fullName>
        <ecNumber evidence="2">2.1.1.107</ecNumber>
    </recommendedName>
</protein>
<keyword evidence="4 8" id="KW-0808">Transferase</keyword>
<dbReference type="InterPro" id="IPR003043">
    <property type="entry name" value="Uropor_MeTrfase_CS"/>
</dbReference>
<keyword evidence="5" id="KW-0949">S-adenosyl-L-methionine</keyword>
<evidence type="ECO:0000313" key="11">
    <source>
        <dbReference type="Proteomes" id="UP000093748"/>
    </source>
</evidence>
<dbReference type="NCBIfam" id="NF004790">
    <property type="entry name" value="PRK06136.1"/>
    <property type="match status" value="1"/>
</dbReference>
<comment type="similarity">
    <text evidence="1 8">Belongs to the precorrin methyltransferase family.</text>
</comment>
<dbReference type="Pfam" id="PF00590">
    <property type="entry name" value="TP_methylase"/>
    <property type="match status" value="1"/>
</dbReference>
<dbReference type="UniPathway" id="UPA00262">
    <property type="reaction ID" value="UER00211"/>
</dbReference>
<evidence type="ECO:0000256" key="2">
    <source>
        <dbReference type="ARBA" id="ARBA00012162"/>
    </source>
</evidence>
<dbReference type="EC" id="2.1.1.107" evidence="2"/>
<dbReference type="InterPro" id="IPR014776">
    <property type="entry name" value="4pyrrole_Mease_sub2"/>
</dbReference>
<evidence type="ECO:0000256" key="1">
    <source>
        <dbReference type="ARBA" id="ARBA00005879"/>
    </source>
</evidence>
<dbReference type="AlphaFoldDB" id="A0A1A5JDY9"/>
<organism evidence="10 11">
    <name type="scientific">Rhizobium loti</name>
    <name type="common">Mesorhizobium loti</name>
    <dbReference type="NCBI Taxonomy" id="381"/>
    <lineage>
        <taxon>Bacteria</taxon>
        <taxon>Pseudomonadati</taxon>
        <taxon>Pseudomonadota</taxon>
        <taxon>Alphaproteobacteria</taxon>
        <taxon>Hyphomicrobiales</taxon>
        <taxon>Phyllobacteriaceae</taxon>
        <taxon>Mesorhizobium</taxon>
    </lineage>
</organism>
<reference evidence="11" key="1">
    <citation type="submission" date="2016-06" db="EMBL/GenBank/DDBJ databases">
        <title>NZP2037 Pacbio-Illumina hybrid assembly.</title>
        <authorList>
            <person name="Ramsay J.P."/>
        </authorList>
    </citation>
    <scope>NUCLEOTIDE SEQUENCE [LARGE SCALE GENOMIC DNA]</scope>
    <source>
        <strain evidence="11">R7ANS::ICEMlSym2042</strain>
    </source>
</reference>
<dbReference type="Proteomes" id="UP000093748">
    <property type="component" value="Unassembled WGS sequence"/>
</dbReference>
<sequence>MSGTSKNNGGNATLEQALARLNIKPRPLEPGHVWLAGAGPGDPGCLTLEVLAALAEADALVYDALVSPDVVAVAANAELFFAGKRGGQPSMKQDDITALLVRLARQGRRVIRLKGGDPYIFGRGGEEALALARENIPFRVLPGLTSGLSALAATGIPATMRGINKAVILATGHAAGTDDDIDWAAIARTGQPVVVYMGMANLPLIAAALLDGGLSPSTPAAVIVAATTPQERTVVATLATIAEEAAAAGLTSPALIVVGGIVAMRAALTRQA</sequence>
<dbReference type="PROSITE" id="PS00840">
    <property type="entry name" value="SUMT_2"/>
    <property type="match status" value="1"/>
</dbReference>
<keyword evidence="3 8" id="KW-0489">Methyltransferase</keyword>
<dbReference type="PANTHER" id="PTHR45790:SF3">
    <property type="entry name" value="S-ADENOSYL-L-METHIONINE-DEPENDENT UROPORPHYRINOGEN III METHYLTRANSFERASE, CHLOROPLASTIC"/>
    <property type="match status" value="1"/>
</dbReference>
<evidence type="ECO:0000256" key="5">
    <source>
        <dbReference type="ARBA" id="ARBA00022691"/>
    </source>
</evidence>
<evidence type="ECO:0000256" key="7">
    <source>
        <dbReference type="ARBA" id="ARBA00025705"/>
    </source>
</evidence>
<accession>A0A1A5JDY9</accession>
<dbReference type="GO" id="GO:0004851">
    <property type="term" value="F:uroporphyrin-III C-methyltransferase activity"/>
    <property type="evidence" value="ECO:0007669"/>
    <property type="project" value="UniProtKB-EC"/>
</dbReference>
<evidence type="ECO:0000256" key="8">
    <source>
        <dbReference type="RuleBase" id="RU003960"/>
    </source>
</evidence>
<evidence type="ECO:0000259" key="9">
    <source>
        <dbReference type="Pfam" id="PF00590"/>
    </source>
</evidence>
<dbReference type="InterPro" id="IPR006366">
    <property type="entry name" value="CobA/CysG_C"/>
</dbReference>
<keyword evidence="6" id="KW-0627">Porphyrin biosynthesis</keyword>
<evidence type="ECO:0000256" key="6">
    <source>
        <dbReference type="ARBA" id="ARBA00023244"/>
    </source>
</evidence>
<dbReference type="NCBIfam" id="TIGR01469">
    <property type="entry name" value="cobA_cysG_Cterm"/>
    <property type="match status" value="1"/>
</dbReference>
<dbReference type="InterPro" id="IPR050161">
    <property type="entry name" value="Siro_Cobalamin_biosynth"/>
</dbReference>
<gene>
    <name evidence="10" type="ORF">BAE39_25870</name>
</gene>
<dbReference type="Gene3D" id="3.30.950.10">
    <property type="entry name" value="Methyltransferase, Cobalt-precorrin-4 Transmethylase, Domain 2"/>
    <property type="match status" value="1"/>
</dbReference>
<dbReference type="InterPro" id="IPR035996">
    <property type="entry name" value="4pyrrol_Methylase_sf"/>
</dbReference>
<proteinExistence type="inferred from homology"/>
<dbReference type="FunFam" id="3.40.1010.10:FF:000001">
    <property type="entry name" value="Siroheme synthase"/>
    <property type="match status" value="1"/>
</dbReference>
<dbReference type="InterPro" id="IPR014777">
    <property type="entry name" value="4pyrrole_Mease_sub1"/>
</dbReference>